<dbReference type="GO" id="GO:0030288">
    <property type="term" value="C:outer membrane-bounded periplasmic space"/>
    <property type="evidence" value="ECO:0007669"/>
    <property type="project" value="InterPro"/>
</dbReference>
<dbReference type="Pfam" id="PF03480">
    <property type="entry name" value="DctP"/>
    <property type="match status" value="1"/>
</dbReference>
<evidence type="ECO:0000256" key="4">
    <source>
        <dbReference type="ARBA" id="ARBA00022729"/>
    </source>
</evidence>
<protein>
    <submittedName>
        <fullName evidence="7">TRAP transporter substrate-binding protein DctP</fullName>
    </submittedName>
</protein>
<dbReference type="Proteomes" id="UP000253977">
    <property type="component" value="Unassembled WGS sequence"/>
</dbReference>
<comment type="similarity">
    <text evidence="2">Belongs to the bacterial solute-binding protein 7 family.</text>
</comment>
<feature type="chain" id="PRO_5016680405" evidence="6">
    <location>
        <begin position="26"/>
        <end position="331"/>
    </location>
</feature>
<keyword evidence="3" id="KW-0813">Transport</keyword>
<dbReference type="EMBL" id="QPMK01000003">
    <property type="protein sequence ID" value="RDD67210.1"/>
    <property type="molecule type" value="Genomic_DNA"/>
</dbReference>
<accession>A0A369TPW4</accession>
<dbReference type="CDD" id="cd13603">
    <property type="entry name" value="PBP2_TRAP_Siap_TeaA_like"/>
    <property type="match status" value="1"/>
</dbReference>
<dbReference type="RefSeq" id="WP_114509958.1">
    <property type="nucleotide sequence ID" value="NZ_QPMK01000003.1"/>
</dbReference>
<dbReference type="PIRSF" id="PIRSF006470">
    <property type="entry name" value="DctB"/>
    <property type="match status" value="1"/>
</dbReference>
<evidence type="ECO:0000256" key="5">
    <source>
        <dbReference type="ARBA" id="ARBA00022764"/>
    </source>
</evidence>
<proteinExistence type="inferred from homology"/>
<dbReference type="InterPro" id="IPR018389">
    <property type="entry name" value="DctP_fam"/>
</dbReference>
<gene>
    <name evidence="7" type="ORF">DU478_05590</name>
</gene>
<comment type="caution">
    <text evidence="7">The sequence shown here is derived from an EMBL/GenBank/DDBJ whole genome shotgun (WGS) entry which is preliminary data.</text>
</comment>
<sequence length="331" mass="35965">MIDVTKRTALGLIAAAAVCAGTAQAQDTLELRMSVESTPGASTQQILGVFRDALKEELGDAVAIEYFDSGTLGDEIVHMQQVRTGQLDVIPIGSDAVQLDPKFAVFDIPFLFSSREQVSAVLDGPIGEELDQSFQENAGLKVLGFGEIGFRHITNNVRPVVTPADLEGLKLRTPGSATRIMSFEMLGASPIKMNIGEVYLALQQGVIDGQENPFGNIAKWSWDEVQNYISLSRHVYTPITLVMNLRRYESLTDEQREAVHAAARTAVEASRAYGAENDSSLEAVIRERSPDVQFNEIDTASFREIAGQIGERIGETAGPEFTARFVAAANE</sequence>
<feature type="signal peptide" evidence="6">
    <location>
        <begin position="1"/>
        <end position="25"/>
    </location>
</feature>
<evidence type="ECO:0000256" key="6">
    <source>
        <dbReference type="SAM" id="SignalP"/>
    </source>
</evidence>
<dbReference type="NCBIfam" id="TIGR00787">
    <property type="entry name" value="dctP"/>
    <property type="match status" value="1"/>
</dbReference>
<comment type="subcellular location">
    <subcellularLocation>
        <location evidence="1">Periplasm</location>
    </subcellularLocation>
</comment>
<dbReference type="InterPro" id="IPR038404">
    <property type="entry name" value="TRAP_DctP_sf"/>
</dbReference>
<dbReference type="PANTHER" id="PTHR33376">
    <property type="match status" value="1"/>
</dbReference>
<evidence type="ECO:0000256" key="1">
    <source>
        <dbReference type="ARBA" id="ARBA00004418"/>
    </source>
</evidence>
<organism evidence="7 8">
    <name type="scientific">Thalassococcus profundi</name>
    <dbReference type="NCBI Taxonomy" id="2282382"/>
    <lineage>
        <taxon>Bacteria</taxon>
        <taxon>Pseudomonadati</taxon>
        <taxon>Pseudomonadota</taxon>
        <taxon>Alphaproteobacteria</taxon>
        <taxon>Rhodobacterales</taxon>
        <taxon>Roseobacteraceae</taxon>
        <taxon>Thalassococcus</taxon>
    </lineage>
</organism>
<dbReference type="OrthoDB" id="8673861at2"/>
<dbReference type="NCBIfam" id="NF037995">
    <property type="entry name" value="TRAP_S1"/>
    <property type="match status" value="1"/>
</dbReference>
<reference evidence="7 8" key="1">
    <citation type="submission" date="2018-07" db="EMBL/GenBank/DDBJ databases">
        <title>Thalassococcus profundi sp. nov., a marine bacterium isolated from deep seawater of Okinawa Trough.</title>
        <authorList>
            <person name="Yu M."/>
        </authorList>
    </citation>
    <scope>NUCLEOTIDE SEQUENCE [LARGE SCALE GENOMIC DNA]</scope>
    <source>
        <strain evidence="7 8">WRAS1</strain>
    </source>
</reference>
<dbReference type="GO" id="GO:0055085">
    <property type="term" value="P:transmembrane transport"/>
    <property type="evidence" value="ECO:0007669"/>
    <property type="project" value="InterPro"/>
</dbReference>
<keyword evidence="8" id="KW-1185">Reference proteome</keyword>
<keyword evidence="5" id="KW-0574">Periplasm</keyword>
<evidence type="ECO:0000256" key="3">
    <source>
        <dbReference type="ARBA" id="ARBA00022448"/>
    </source>
</evidence>
<keyword evidence="4 6" id="KW-0732">Signal</keyword>
<name>A0A369TPW4_9RHOB</name>
<evidence type="ECO:0000256" key="2">
    <source>
        <dbReference type="ARBA" id="ARBA00009023"/>
    </source>
</evidence>
<dbReference type="InterPro" id="IPR004682">
    <property type="entry name" value="TRAP_DctP"/>
</dbReference>
<dbReference type="Gene3D" id="3.40.190.170">
    <property type="entry name" value="Bacterial extracellular solute-binding protein, family 7"/>
    <property type="match status" value="1"/>
</dbReference>
<evidence type="ECO:0000313" key="8">
    <source>
        <dbReference type="Proteomes" id="UP000253977"/>
    </source>
</evidence>
<dbReference type="AlphaFoldDB" id="A0A369TPW4"/>
<evidence type="ECO:0000313" key="7">
    <source>
        <dbReference type="EMBL" id="RDD67210.1"/>
    </source>
</evidence>
<dbReference type="PANTHER" id="PTHR33376:SF7">
    <property type="entry name" value="C4-DICARBOXYLATE-BINDING PROTEIN DCTB"/>
    <property type="match status" value="1"/>
</dbReference>